<accession>A0A1M5F2L4</accession>
<dbReference type="Proteomes" id="UP000184406">
    <property type="component" value="Unassembled WGS sequence"/>
</dbReference>
<proteinExistence type="predicted"/>
<reference evidence="2" key="1">
    <citation type="submission" date="2016-11" db="EMBL/GenBank/DDBJ databases">
        <authorList>
            <person name="Varghese N."/>
            <person name="Submissions S."/>
        </authorList>
    </citation>
    <scope>NUCLEOTIDE SEQUENCE [LARGE SCALE GENOMIC DNA]</scope>
    <source>
        <strain evidence="2">DSM 17539</strain>
    </source>
</reference>
<dbReference type="OrthoDB" id="1436951at2"/>
<evidence type="ECO:0008006" key="3">
    <source>
        <dbReference type="Google" id="ProtNLM"/>
    </source>
</evidence>
<organism evidence="1 2">
    <name type="scientific">Arenibacter palladensis</name>
    <dbReference type="NCBI Taxonomy" id="237373"/>
    <lineage>
        <taxon>Bacteria</taxon>
        <taxon>Pseudomonadati</taxon>
        <taxon>Bacteroidota</taxon>
        <taxon>Flavobacteriia</taxon>
        <taxon>Flavobacteriales</taxon>
        <taxon>Flavobacteriaceae</taxon>
        <taxon>Arenibacter</taxon>
    </lineage>
</organism>
<evidence type="ECO:0000313" key="2">
    <source>
        <dbReference type="Proteomes" id="UP000184406"/>
    </source>
</evidence>
<protein>
    <recommendedName>
        <fullName evidence="3">Lipoprotein</fullName>
    </recommendedName>
</protein>
<dbReference type="EMBL" id="FQUX01000008">
    <property type="protein sequence ID" value="SHF85793.1"/>
    <property type="molecule type" value="Genomic_DNA"/>
</dbReference>
<dbReference type="PROSITE" id="PS51257">
    <property type="entry name" value="PROKAR_LIPOPROTEIN"/>
    <property type="match status" value="1"/>
</dbReference>
<keyword evidence="2" id="KW-1185">Reference proteome</keyword>
<sequence length="201" mass="22699">MKTNVIYLLIALFLGACQDSPKTENKDDVGLPATSVVEMAKAKVNIKEKEPSNKDVWKALKSTTPLSSEQLLPYLPKMINGHKMANQYAYPGGGQMATGGYGPADNQYNFSIEDGAGSKAIVKNFFNSYKLRLQGPVDTEYIYLERDGYETIAFLQPKISRNQISFIYNNRFRISLEGPDKAIDLWSYIDFENLKQLDQYK</sequence>
<evidence type="ECO:0000313" key="1">
    <source>
        <dbReference type="EMBL" id="SHF85793.1"/>
    </source>
</evidence>
<gene>
    <name evidence="1" type="ORF">SAMN03080594_108119</name>
</gene>
<dbReference type="RefSeq" id="WP_143153234.1">
    <property type="nucleotide sequence ID" value="NZ_FQUX01000008.1"/>
</dbReference>
<dbReference type="AlphaFoldDB" id="A0A1M5F2L4"/>
<name>A0A1M5F2L4_9FLAO</name>